<evidence type="ECO:0000313" key="2">
    <source>
        <dbReference type="WBParaSite" id="ES5_v2.g12235.t1"/>
    </source>
</evidence>
<reference evidence="2" key="1">
    <citation type="submission" date="2022-11" db="UniProtKB">
        <authorList>
            <consortium name="WormBaseParasite"/>
        </authorList>
    </citation>
    <scope>IDENTIFICATION</scope>
</reference>
<proteinExistence type="predicted"/>
<evidence type="ECO:0000313" key="1">
    <source>
        <dbReference type="Proteomes" id="UP000887579"/>
    </source>
</evidence>
<organism evidence="1 2">
    <name type="scientific">Panagrolaimus sp. ES5</name>
    <dbReference type="NCBI Taxonomy" id="591445"/>
    <lineage>
        <taxon>Eukaryota</taxon>
        <taxon>Metazoa</taxon>
        <taxon>Ecdysozoa</taxon>
        <taxon>Nematoda</taxon>
        <taxon>Chromadorea</taxon>
        <taxon>Rhabditida</taxon>
        <taxon>Tylenchina</taxon>
        <taxon>Panagrolaimomorpha</taxon>
        <taxon>Panagrolaimoidea</taxon>
        <taxon>Panagrolaimidae</taxon>
        <taxon>Panagrolaimus</taxon>
    </lineage>
</organism>
<name>A0AC34F572_9BILA</name>
<protein>
    <submittedName>
        <fullName evidence="2">Fibronectin type-III domain-containing protein</fullName>
    </submittedName>
</protein>
<dbReference type="WBParaSite" id="ES5_v2.g12235.t1">
    <property type="protein sequence ID" value="ES5_v2.g12235.t1"/>
    <property type="gene ID" value="ES5_v2.g12235"/>
</dbReference>
<sequence>MKKVTLTFPVLENSEFTNSSGQIPEIALFNGRNKNSKLPLVVGYFPSWSDYSTNILRNIPEEVTYVFLSFVKPNMRYKKGSFDLTSTGLQCDNNGKVLKETVDILKSRGIGIILSIGGETYWGSDEAYDINHQQIADFVRDFGFEGIDWDYEPNGSFATIGEPINVQRFISMIEESRKLLPKEEGFIIACAPSGVGALGGLTNDDPESPYAYSKRGQLTGEPDTHLYQPTSSEGYSIPLFGFGASGHMIPVMKAVGHHLDFIAFQGYNVGSATRRELMYDSYAYYANIYGFKVAFGMHVPNEPWGPFYKYSEDKIKEYTSHVAEGGKHNRFGKGDGVMYWQLLQKSADNSAITGIEYSKISYNILENANPVTSPSISISTPVNNALIKEGSTFDFRANSKRSNLVKFYIDGLLIETLKTEPLKITINQNQLSQGYHTLQVIAYGITGEEDSDSVTIKIISNDSVEGIPQWEAKVYNSAGNQVLYNNKVWSNKWYAEPADVPGQADVWKFIRNADDNGGDVVISAPSIPANISSPVQTSTSITINWLPSNGSKPIDYYTIYRDGNELEKISKTEFTDNNLHPNNQYSYQIRATDTANNSSLISSPVIVKTKGDNENNFLYWEEGKWYSDGETVRFEAFNYTCIMQHTSNKFWIPNKANSLWAKHEL</sequence>
<accession>A0AC34F572</accession>
<dbReference type="Proteomes" id="UP000887579">
    <property type="component" value="Unplaced"/>
</dbReference>